<feature type="transmembrane region" description="Helical" evidence="1">
    <location>
        <begin position="6"/>
        <end position="29"/>
    </location>
</feature>
<keyword evidence="1" id="KW-1133">Transmembrane helix</keyword>
<sequence length="39" mass="4425">MEGHLLNIYGALFLAVSWGIVIWLNIFSFSKILSKNNKS</sequence>
<keyword evidence="1" id="KW-0472">Membrane</keyword>
<protein>
    <recommendedName>
        <fullName evidence="4">CcmD family protein</fullName>
    </recommendedName>
</protein>
<keyword evidence="1" id="KW-0812">Transmembrane</keyword>
<proteinExistence type="predicted"/>
<gene>
    <name evidence="2" type="ORF">CLV39_1085</name>
</gene>
<evidence type="ECO:0000313" key="2">
    <source>
        <dbReference type="EMBL" id="RMA96074.1"/>
    </source>
</evidence>
<keyword evidence="3" id="KW-1185">Reference proteome</keyword>
<evidence type="ECO:0000256" key="1">
    <source>
        <dbReference type="SAM" id="Phobius"/>
    </source>
</evidence>
<reference evidence="2 3" key="1">
    <citation type="submission" date="2018-10" db="EMBL/GenBank/DDBJ databases">
        <title>Genomic Encyclopedia of Archaeal and Bacterial Type Strains, Phase II (KMG-II): from individual species to whole genera.</title>
        <authorList>
            <person name="Goeker M."/>
        </authorList>
    </citation>
    <scope>NUCLEOTIDE SEQUENCE [LARGE SCALE GENOMIC DNA]</scope>
    <source>
        <strain evidence="2 3">VM1</strain>
    </source>
</reference>
<dbReference type="EMBL" id="REFO01000012">
    <property type="protein sequence ID" value="RMA96074.1"/>
    <property type="molecule type" value="Genomic_DNA"/>
</dbReference>
<comment type="caution">
    <text evidence="2">The sequence shown here is derived from an EMBL/GenBank/DDBJ whole genome shotgun (WGS) entry which is preliminary data.</text>
</comment>
<evidence type="ECO:0000313" key="3">
    <source>
        <dbReference type="Proteomes" id="UP000280842"/>
    </source>
</evidence>
<dbReference type="Proteomes" id="UP000280842">
    <property type="component" value="Unassembled WGS sequence"/>
</dbReference>
<name>A0A3M0BI76_9AQUI</name>
<evidence type="ECO:0008006" key="4">
    <source>
        <dbReference type="Google" id="ProtNLM"/>
    </source>
</evidence>
<accession>A0A3M0BI76</accession>
<dbReference type="AlphaFoldDB" id="A0A3M0BI76"/>
<organism evidence="2 3">
    <name type="scientific">Hydrogenothermus marinus</name>
    <dbReference type="NCBI Taxonomy" id="133270"/>
    <lineage>
        <taxon>Bacteria</taxon>
        <taxon>Pseudomonadati</taxon>
        <taxon>Aquificota</taxon>
        <taxon>Aquificia</taxon>
        <taxon>Aquificales</taxon>
        <taxon>Hydrogenothermaceae</taxon>
        <taxon>Hydrogenothermus</taxon>
    </lineage>
</organism>